<accession>A0AAW0PAD9</accession>
<dbReference type="EMBL" id="JBBPFD010000006">
    <property type="protein sequence ID" value="KAK7922051.1"/>
    <property type="molecule type" value="Genomic_DNA"/>
</dbReference>
<dbReference type="Proteomes" id="UP001460270">
    <property type="component" value="Unassembled WGS sequence"/>
</dbReference>
<sequence length="129" mass="14661">MFYGSPRLSWRLIWCPWTLISACPDSDQMDDHKMKEVNDDEEEEVEKWRTDCLGFPLSVDKFVSSSHDDTKADQSSFETRCTTSNLRPLTFSPLTQTLTIKHLGYIFSSPPALSALDVRCESPLPSANI</sequence>
<protein>
    <submittedName>
        <fullName evidence="2">Uncharacterized protein</fullName>
    </submittedName>
</protein>
<feature type="chain" id="PRO_5043777042" evidence="1">
    <location>
        <begin position="23"/>
        <end position="129"/>
    </location>
</feature>
<comment type="caution">
    <text evidence="2">The sequence shown here is derived from an EMBL/GenBank/DDBJ whole genome shotgun (WGS) entry which is preliminary data.</text>
</comment>
<dbReference type="PROSITE" id="PS51257">
    <property type="entry name" value="PROKAR_LIPOPROTEIN"/>
    <property type="match status" value="1"/>
</dbReference>
<keyword evidence="1" id="KW-0732">Signal</keyword>
<evidence type="ECO:0000313" key="2">
    <source>
        <dbReference type="EMBL" id="KAK7922051.1"/>
    </source>
</evidence>
<reference evidence="3" key="1">
    <citation type="submission" date="2024-04" db="EMBL/GenBank/DDBJ databases">
        <title>Salinicola lusitanus LLJ914,a marine bacterium isolated from the Okinawa Trough.</title>
        <authorList>
            <person name="Li J."/>
        </authorList>
    </citation>
    <scope>NUCLEOTIDE SEQUENCE [LARGE SCALE GENOMIC DNA]</scope>
</reference>
<evidence type="ECO:0000256" key="1">
    <source>
        <dbReference type="SAM" id="SignalP"/>
    </source>
</evidence>
<organism evidence="2 3">
    <name type="scientific">Mugilogobius chulae</name>
    <name type="common">yellowstripe goby</name>
    <dbReference type="NCBI Taxonomy" id="88201"/>
    <lineage>
        <taxon>Eukaryota</taxon>
        <taxon>Metazoa</taxon>
        <taxon>Chordata</taxon>
        <taxon>Craniata</taxon>
        <taxon>Vertebrata</taxon>
        <taxon>Euteleostomi</taxon>
        <taxon>Actinopterygii</taxon>
        <taxon>Neopterygii</taxon>
        <taxon>Teleostei</taxon>
        <taxon>Neoteleostei</taxon>
        <taxon>Acanthomorphata</taxon>
        <taxon>Gobiaria</taxon>
        <taxon>Gobiiformes</taxon>
        <taxon>Gobioidei</taxon>
        <taxon>Gobiidae</taxon>
        <taxon>Gobionellinae</taxon>
        <taxon>Mugilogobius</taxon>
    </lineage>
</organism>
<keyword evidence="3" id="KW-1185">Reference proteome</keyword>
<name>A0AAW0PAD9_9GOBI</name>
<evidence type="ECO:0000313" key="3">
    <source>
        <dbReference type="Proteomes" id="UP001460270"/>
    </source>
</evidence>
<feature type="signal peptide" evidence="1">
    <location>
        <begin position="1"/>
        <end position="22"/>
    </location>
</feature>
<gene>
    <name evidence="2" type="ORF">WMY93_008953</name>
</gene>
<proteinExistence type="predicted"/>
<dbReference type="AlphaFoldDB" id="A0AAW0PAD9"/>